<dbReference type="PANTHER" id="PTHR46796">
    <property type="entry name" value="HTH-TYPE TRANSCRIPTIONAL ACTIVATOR RHAS-RELATED"/>
    <property type="match status" value="1"/>
</dbReference>
<protein>
    <submittedName>
        <fullName evidence="5">AraC family transcriptional regulator</fullName>
    </submittedName>
</protein>
<dbReference type="SUPFAM" id="SSF46689">
    <property type="entry name" value="Homeodomain-like"/>
    <property type="match status" value="2"/>
</dbReference>
<dbReference type="InterPro" id="IPR050204">
    <property type="entry name" value="AraC_XylS_family_regulators"/>
</dbReference>
<accession>A0ABP7H971</accession>
<proteinExistence type="predicted"/>
<dbReference type="Pfam" id="PF12833">
    <property type="entry name" value="HTH_18"/>
    <property type="match status" value="1"/>
</dbReference>
<evidence type="ECO:0000256" key="1">
    <source>
        <dbReference type="ARBA" id="ARBA00023015"/>
    </source>
</evidence>
<feature type="domain" description="HTH araC/xylS-type" evidence="4">
    <location>
        <begin position="197"/>
        <end position="295"/>
    </location>
</feature>
<comment type="caution">
    <text evidence="5">The sequence shown here is derived from an EMBL/GenBank/DDBJ whole genome shotgun (WGS) entry which is preliminary data.</text>
</comment>
<evidence type="ECO:0000313" key="5">
    <source>
        <dbReference type="EMBL" id="GAA3788765.1"/>
    </source>
</evidence>
<dbReference type="InterPro" id="IPR018060">
    <property type="entry name" value="HTH_AraC"/>
</dbReference>
<keyword evidence="2" id="KW-0238">DNA-binding</keyword>
<reference evidence="6" key="1">
    <citation type="journal article" date="2019" name="Int. J. Syst. Evol. Microbiol.">
        <title>The Global Catalogue of Microorganisms (GCM) 10K type strain sequencing project: providing services to taxonomists for standard genome sequencing and annotation.</title>
        <authorList>
            <consortium name="The Broad Institute Genomics Platform"/>
            <consortium name="The Broad Institute Genome Sequencing Center for Infectious Disease"/>
            <person name="Wu L."/>
            <person name="Ma J."/>
        </authorList>
    </citation>
    <scope>NUCLEOTIDE SEQUENCE [LARGE SCALE GENOMIC DNA]</scope>
    <source>
        <strain evidence="6">JCM 17017</strain>
    </source>
</reference>
<dbReference type="InterPro" id="IPR009057">
    <property type="entry name" value="Homeodomain-like_sf"/>
</dbReference>
<dbReference type="SMART" id="SM00342">
    <property type="entry name" value="HTH_ARAC"/>
    <property type="match status" value="1"/>
</dbReference>
<dbReference type="Gene3D" id="1.10.10.60">
    <property type="entry name" value="Homeodomain-like"/>
    <property type="match status" value="2"/>
</dbReference>
<dbReference type="EMBL" id="BAABCM010000001">
    <property type="protein sequence ID" value="GAA3788765.1"/>
    <property type="molecule type" value="Genomic_DNA"/>
</dbReference>
<organism evidence="5 6">
    <name type="scientific">Amycolatopsis tucumanensis</name>
    <dbReference type="NCBI Taxonomy" id="401106"/>
    <lineage>
        <taxon>Bacteria</taxon>
        <taxon>Bacillati</taxon>
        <taxon>Actinomycetota</taxon>
        <taxon>Actinomycetes</taxon>
        <taxon>Pseudonocardiales</taxon>
        <taxon>Pseudonocardiaceae</taxon>
        <taxon>Amycolatopsis</taxon>
    </lineage>
</organism>
<dbReference type="RefSeq" id="WP_237335334.1">
    <property type="nucleotide sequence ID" value="NZ_BAABCM010000001.1"/>
</dbReference>
<keyword evidence="6" id="KW-1185">Reference proteome</keyword>
<evidence type="ECO:0000256" key="3">
    <source>
        <dbReference type="ARBA" id="ARBA00023163"/>
    </source>
</evidence>
<keyword evidence="1" id="KW-0805">Transcription regulation</keyword>
<evidence type="ECO:0000256" key="2">
    <source>
        <dbReference type="ARBA" id="ARBA00023125"/>
    </source>
</evidence>
<dbReference type="Proteomes" id="UP001501624">
    <property type="component" value="Unassembled WGS sequence"/>
</dbReference>
<sequence length="295" mass="32712">MVFDSVRFDLQPYAGFDTDRFVRRTFCSWTHLGWRSLLVQRFEHVPVAEDLALPGAADLHLVLPLSGWAEMERSAGGKPVRVPWIPGRLQLGVPHQPSLSRYRGDESMRSVQVHLPRDTVDTVAAQLGGTVDHEAMAASLTEGDPLLEAAVRAIGFPGEAGELYAESAGAFLTTHLLTRHGRLRTDRAPAREDTRVRAVVAFMRERLAEPVTLTDLAAEAHLSVYHLVRVFRNATGETPHRFLTRLRIEEAKRLLRNTDLALDGIARRCGFAGPGALSTAFLRHTGVRPSVYRNS</sequence>
<evidence type="ECO:0000313" key="6">
    <source>
        <dbReference type="Proteomes" id="UP001501624"/>
    </source>
</evidence>
<gene>
    <name evidence="5" type="ORF">GCM10022380_01190</name>
</gene>
<dbReference type="PANTHER" id="PTHR46796:SF6">
    <property type="entry name" value="ARAC SUBFAMILY"/>
    <property type="match status" value="1"/>
</dbReference>
<keyword evidence="3" id="KW-0804">Transcription</keyword>
<name>A0ABP7H971_9PSEU</name>
<dbReference type="PROSITE" id="PS01124">
    <property type="entry name" value="HTH_ARAC_FAMILY_2"/>
    <property type="match status" value="1"/>
</dbReference>
<evidence type="ECO:0000259" key="4">
    <source>
        <dbReference type="PROSITE" id="PS01124"/>
    </source>
</evidence>